<keyword evidence="1" id="KW-0472">Membrane</keyword>
<sequence length="40" mass="4892">MVWHRAANASFACRIILVSFTFVSGHMTRRYRFFRYYTVE</sequence>
<feature type="transmembrane region" description="Helical" evidence="1">
    <location>
        <begin position="6"/>
        <end position="25"/>
    </location>
</feature>
<evidence type="ECO:0000313" key="3">
    <source>
        <dbReference type="Proteomes" id="UP000004848"/>
    </source>
</evidence>
<keyword evidence="1" id="KW-0812">Transmembrane</keyword>
<dbReference type="Proteomes" id="UP000004848">
    <property type="component" value="Unassembled WGS sequence"/>
</dbReference>
<name>A0NVY3_ROSAI</name>
<dbReference type="AlphaFoldDB" id="A0NVY3"/>
<gene>
    <name evidence="2" type="ORF">SIAM614_20031</name>
</gene>
<organism evidence="2 3">
    <name type="scientific">Roseibium aggregatum (strain ATCC 25650 / DSM 13394 / JCM 20685 / NBRC 16684 / NCIMB 2208 / IAM 12614 / B1)</name>
    <name type="common">Stappia aggregata</name>
    <dbReference type="NCBI Taxonomy" id="384765"/>
    <lineage>
        <taxon>Bacteria</taxon>
        <taxon>Pseudomonadati</taxon>
        <taxon>Pseudomonadota</taxon>
        <taxon>Alphaproteobacteria</taxon>
        <taxon>Hyphomicrobiales</taxon>
        <taxon>Stappiaceae</taxon>
        <taxon>Roseibium</taxon>
    </lineage>
</organism>
<reference evidence="2 3" key="1">
    <citation type="submission" date="2006-05" db="EMBL/GenBank/DDBJ databases">
        <authorList>
            <person name="King G."/>
            <person name="Ferriera S."/>
            <person name="Johnson J."/>
            <person name="Kravitz S."/>
            <person name="Beeson K."/>
            <person name="Sutton G."/>
            <person name="Rogers Y.-H."/>
            <person name="Friedman R."/>
            <person name="Frazier M."/>
            <person name="Venter J.C."/>
        </authorList>
    </citation>
    <scope>NUCLEOTIDE SEQUENCE [LARGE SCALE GENOMIC DNA]</scope>
    <source>
        <strain evidence="3">ATCC 25650 / DSM 13394 / JCM 20685 / NBRC 16684 / NCIMB 2208 / IAM 12614 / B1</strain>
    </source>
</reference>
<accession>A0NVY3</accession>
<protein>
    <submittedName>
        <fullName evidence="2">Uncharacterized protein</fullName>
    </submittedName>
</protein>
<evidence type="ECO:0000256" key="1">
    <source>
        <dbReference type="SAM" id="Phobius"/>
    </source>
</evidence>
<comment type="caution">
    <text evidence="2">The sequence shown here is derived from an EMBL/GenBank/DDBJ whole genome shotgun (WGS) entry which is preliminary data.</text>
</comment>
<dbReference type="EMBL" id="AAUW01000011">
    <property type="protein sequence ID" value="EAV43148.1"/>
    <property type="molecule type" value="Genomic_DNA"/>
</dbReference>
<keyword evidence="1" id="KW-1133">Transmembrane helix</keyword>
<evidence type="ECO:0000313" key="2">
    <source>
        <dbReference type="EMBL" id="EAV43148.1"/>
    </source>
</evidence>
<proteinExistence type="predicted"/>